<evidence type="ECO:0000313" key="7">
    <source>
        <dbReference type="EMBL" id="ARP88515.1"/>
    </source>
</evidence>
<feature type="region of interest" description="Disordered" evidence="4">
    <location>
        <begin position="318"/>
        <end position="344"/>
    </location>
</feature>
<feature type="domain" description="Ketoreductase" evidence="6">
    <location>
        <begin position="55"/>
        <end position="240"/>
    </location>
</feature>
<keyword evidence="5" id="KW-1133">Transmembrane helix</keyword>
<dbReference type="Pfam" id="PF00106">
    <property type="entry name" value="adh_short"/>
    <property type="match status" value="1"/>
</dbReference>
<dbReference type="PANTHER" id="PTHR44196">
    <property type="entry name" value="DEHYDROGENASE/REDUCTASE SDR FAMILY MEMBER 7B"/>
    <property type="match status" value="1"/>
</dbReference>
<dbReference type="SMART" id="SM00822">
    <property type="entry name" value="PKS_KR"/>
    <property type="match status" value="1"/>
</dbReference>
<organism evidence="7 8">
    <name type="scientific">Bordetella genomosp. 9</name>
    <dbReference type="NCBI Taxonomy" id="1416803"/>
    <lineage>
        <taxon>Bacteria</taxon>
        <taxon>Pseudomonadati</taxon>
        <taxon>Pseudomonadota</taxon>
        <taxon>Betaproteobacteria</taxon>
        <taxon>Burkholderiales</taxon>
        <taxon>Alcaligenaceae</taxon>
        <taxon>Bordetella</taxon>
    </lineage>
</organism>
<keyword evidence="8" id="KW-1185">Reference proteome</keyword>
<dbReference type="EMBL" id="CP021109">
    <property type="protein sequence ID" value="ARP88515.1"/>
    <property type="molecule type" value="Genomic_DNA"/>
</dbReference>
<proteinExistence type="inferred from homology"/>
<dbReference type="InterPro" id="IPR036291">
    <property type="entry name" value="NAD(P)-bd_dom_sf"/>
</dbReference>
<accession>A0A1W6Z545</accession>
<evidence type="ECO:0000256" key="4">
    <source>
        <dbReference type="SAM" id="MobiDB-lite"/>
    </source>
</evidence>
<keyword evidence="5" id="KW-0812">Transmembrane</keyword>
<dbReference type="InterPro" id="IPR002347">
    <property type="entry name" value="SDR_fam"/>
</dbReference>
<keyword evidence="5" id="KW-0472">Membrane</keyword>
<name>A0A1W6Z545_9BORD</name>
<dbReference type="PRINTS" id="PR00080">
    <property type="entry name" value="SDRFAMILY"/>
</dbReference>
<dbReference type="Proteomes" id="UP000194139">
    <property type="component" value="Chromosome"/>
</dbReference>
<reference evidence="7 8" key="1">
    <citation type="submission" date="2017-05" db="EMBL/GenBank/DDBJ databases">
        <title>Complete and WGS of Bordetella genogroups.</title>
        <authorList>
            <person name="Spilker T."/>
            <person name="LiPuma J."/>
        </authorList>
    </citation>
    <scope>NUCLEOTIDE SEQUENCE [LARGE SCALE GENOMIC DNA]</scope>
    <source>
        <strain evidence="7 8">AU17164</strain>
    </source>
</reference>
<dbReference type="SUPFAM" id="SSF51735">
    <property type="entry name" value="NAD(P)-binding Rossmann-fold domains"/>
    <property type="match status" value="1"/>
</dbReference>
<evidence type="ECO:0000313" key="8">
    <source>
        <dbReference type="Proteomes" id="UP000194139"/>
    </source>
</evidence>
<dbReference type="InterPro" id="IPR020904">
    <property type="entry name" value="Sc_DH/Rdtase_CS"/>
</dbReference>
<evidence type="ECO:0000256" key="1">
    <source>
        <dbReference type="ARBA" id="ARBA00006484"/>
    </source>
</evidence>
<evidence type="ECO:0000256" key="3">
    <source>
        <dbReference type="RuleBase" id="RU000363"/>
    </source>
</evidence>
<dbReference type="GO" id="GO:0016491">
    <property type="term" value="F:oxidoreductase activity"/>
    <property type="evidence" value="ECO:0007669"/>
    <property type="project" value="UniProtKB-KW"/>
</dbReference>
<dbReference type="PANTHER" id="PTHR44196:SF1">
    <property type="entry name" value="DEHYDROGENASE_REDUCTASE SDR FAMILY MEMBER 7B"/>
    <property type="match status" value="1"/>
</dbReference>
<evidence type="ECO:0000259" key="6">
    <source>
        <dbReference type="SMART" id="SM00822"/>
    </source>
</evidence>
<dbReference type="GO" id="GO:0016020">
    <property type="term" value="C:membrane"/>
    <property type="evidence" value="ECO:0007669"/>
    <property type="project" value="TreeGrafter"/>
</dbReference>
<sequence length="344" mass="36945">MQIHAKRRRPPSRGRATAIRLPLIGIAMLWLALALTGCAISPRIGLDDRARIAGKTYVVTGASSGFGRGVALELGGQGANVVLAARRQDVLNEVADEVRARGGAALVVPTDVGRFEDIAHLADAAVARFGRIDVWINNAGVVALGRFEDIPVQDHARLVQTNLMGVIYGSHVAMQRFRAQGRGTLVNISSMEAVVPLAYHASYAASKAAIFSLGRALHEELRLSGQRDIQVATVLPWAADTPILQHAANYTNREPTLVSMDDAQVVVDAIVWISVHPQETLPVGWKARSTYVMHHLLPGATERIAAGMEHDKQIERAPPASTTQGALYRPLQQGTGVESGEPAR</sequence>
<evidence type="ECO:0000256" key="5">
    <source>
        <dbReference type="SAM" id="Phobius"/>
    </source>
</evidence>
<dbReference type="PROSITE" id="PS00061">
    <property type="entry name" value="ADH_SHORT"/>
    <property type="match status" value="1"/>
</dbReference>
<dbReference type="InterPro" id="IPR057326">
    <property type="entry name" value="KR_dom"/>
</dbReference>
<gene>
    <name evidence="7" type="ORF">CAL13_03850</name>
</gene>
<dbReference type="RefSeq" id="WP_086073509.1">
    <property type="nucleotide sequence ID" value="NZ_CP021109.1"/>
</dbReference>
<protein>
    <submittedName>
        <fullName evidence="7">Short-chain dehydrogenase</fullName>
    </submittedName>
</protein>
<evidence type="ECO:0000256" key="2">
    <source>
        <dbReference type="ARBA" id="ARBA00023002"/>
    </source>
</evidence>
<dbReference type="AlphaFoldDB" id="A0A1W6Z545"/>
<keyword evidence="2" id="KW-0560">Oxidoreductase</keyword>
<dbReference type="PRINTS" id="PR00081">
    <property type="entry name" value="GDHRDH"/>
</dbReference>
<dbReference type="Gene3D" id="3.40.50.720">
    <property type="entry name" value="NAD(P)-binding Rossmann-like Domain"/>
    <property type="match status" value="1"/>
</dbReference>
<feature type="transmembrane region" description="Helical" evidence="5">
    <location>
        <begin position="21"/>
        <end position="42"/>
    </location>
</feature>
<comment type="similarity">
    <text evidence="1 3">Belongs to the short-chain dehydrogenases/reductases (SDR) family.</text>
</comment>